<sequence>FPASQLRVGIYHECPYAQYPSTKSTSSLEINTVVRAGSDLTDSDNIANTTSAIIREKDSKLNSCCNQLPYDNIQPSSLVVTSLTAATSPQAVRPYRVTCGRDEWEAQQPPHLAVYISEQRQKKPSKQYPLPAVNFSSIRNSNHPTQKKLNVIFTGSRLSPARQELTQQLVRNPNMEIDSEICSDWDFLRMNE</sequence>
<proteinExistence type="predicted"/>
<evidence type="ECO:0000313" key="2">
    <source>
        <dbReference type="Proteomes" id="UP000784294"/>
    </source>
</evidence>
<evidence type="ECO:0000313" key="1">
    <source>
        <dbReference type="EMBL" id="VEL40352.1"/>
    </source>
</evidence>
<organism evidence="1 2">
    <name type="scientific">Protopolystoma xenopodis</name>
    <dbReference type="NCBI Taxonomy" id="117903"/>
    <lineage>
        <taxon>Eukaryota</taxon>
        <taxon>Metazoa</taxon>
        <taxon>Spiralia</taxon>
        <taxon>Lophotrochozoa</taxon>
        <taxon>Platyhelminthes</taxon>
        <taxon>Monogenea</taxon>
        <taxon>Polyopisthocotylea</taxon>
        <taxon>Polystomatidea</taxon>
        <taxon>Polystomatidae</taxon>
        <taxon>Protopolystoma</taxon>
    </lineage>
</organism>
<keyword evidence="2" id="KW-1185">Reference proteome</keyword>
<comment type="caution">
    <text evidence="1">The sequence shown here is derived from an EMBL/GenBank/DDBJ whole genome shotgun (WGS) entry which is preliminary data.</text>
</comment>
<protein>
    <submittedName>
        <fullName evidence="1">Uncharacterized protein</fullName>
    </submittedName>
</protein>
<feature type="non-terminal residue" evidence="1">
    <location>
        <position position="1"/>
    </location>
</feature>
<dbReference type="Proteomes" id="UP000784294">
    <property type="component" value="Unassembled WGS sequence"/>
</dbReference>
<reference evidence="1" key="1">
    <citation type="submission" date="2018-11" db="EMBL/GenBank/DDBJ databases">
        <authorList>
            <consortium name="Pathogen Informatics"/>
        </authorList>
    </citation>
    <scope>NUCLEOTIDE SEQUENCE</scope>
</reference>
<name>A0A3S5B9K1_9PLAT</name>
<gene>
    <name evidence="1" type="ORF">PXEA_LOCUS33792</name>
</gene>
<dbReference type="AlphaFoldDB" id="A0A3S5B9K1"/>
<accession>A0A3S5B9K1</accession>
<dbReference type="EMBL" id="CAAALY010264557">
    <property type="protein sequence ID" value="VEL40352.1"/>
    <property type="molecule type" value="Genomic_DNA"/>
</dbReference>